<proteinExistence type="predicted"/>
<evidence type="ECO:0000313" key="4">
    <source>
        <dbReference type="Proteomes" id="UP000613840"/>
    </source>
</evidence>
<evidence type="ECO:0000313" key="3">
    <source>
        <dbReference type="EMBL" id="GGL82779.1"/>
    </source>
</evidence>
<comment type="caution">
    <text evidence="3">The sequence shown here is derived from an EMBL/GenBank/DDBJ whole genome shotgun (WGS) entry which is preliminary data.</text>
</comment>
<gene>
    <name evidence="3" type="ORF">GCM10011575_46360</name>
</gene>
<protein>
    <recommendedName>
        <fullName evidence="2">HPt domain-containing protein</fullName>
    </recommendedName>
</protein>
<dbReference type="SUPFAM" id="SSF47226">
    <property type="entry name" value="Histidine-containing phosphotransfer domain, HPT domain"/>
    <property type="match status" value="1"/>
</dbReference>
<dbReference type="InterPro" id="IPR036641">
    <property type="entry name" value="HPT_dom_sf"/>
</dbReference>
<organism evidence="3 4">
    <name type="scientific">Microlunatus endophyticus</name>
    <dbReference type="NCBI Taxonomy" id="1716077"/>
    <lineage>
        <taxon>Bacteria</taxon>
        <taxon>Bacillati</taxon>
        <taxon>Actinomycetota</taxon>
        <taxon>Actinomycetes</taxon>
        <taxon>Propionibacteriales</taxon>
        <taxon>Propionibacteriaceae</taxon>
        <taxon>Microlunatus</taxon>
    </lineage>
</organism>
<dbReference type="InterPro" id="IPR008207">
    <property type="entry name" value="Sig_transdc_His_kin_Hpt_dom"/>
</dbReference>
<feature type="compositionally biased region" description="Basic and acidic residues" evidence="1">
    <location>
        <begin position="24"/>
        <end position="39"/>
    </location>
</feature>
<dbReference type="EMBL" id="BMMZ01000019">
    <property type="protein sequence ID" value="GGL82779.1"/>
    <property type="molecule type" value="Genomic_DNA"/>
</dbReference>
<feature type="region of interest" description="Disordered" evidence="1">
    <location>
        <begin position="1"/>
        <end position="39"/>
    </location>
</feature>
<name>A0A917W9J4_9ACTN</name>
<keyword evidence="4" id="KW-1185">Reference proteome</keyword>
<evidence type="ECO:0000259" key="2">
    <source>
        <dbReference type="Pfam" id="PF01627"/>
    </source>
</evidence>
<accession>A0A917W9J4</accession>
<evidence type="ECO:0000256" key="1">
    <source>
        <dbReference type="SAM" id="MobiDB-lite"/>
    </source>
</evidence>
<dbReference type="GO" id="GO:0000160">
    <property type="term" value="P:phosphorelay signal transduction system"/>
    <property type="evidence" value="ECO:0007669"/>
    <property type="project" value="InterPro"/>
</dbReference>
<dbReference type="AlphaFoldDB" id="A0A917W9J4"/>
<reference evidence="3" key="2">
    <citation type="submission" date="2020-09" db="EMBL/GenBank/DDBJ databases">
        <authorList>
            <person name="Sun Q."/>
            <person name="Zhou Y."/>
        </authorList>
    </citation>
    <scope>NUCLEOTIDE SEQUENCE</scope>
    <source>
        <strain evidence="3">CGMCC 4.7306</strain>
    </source>
</reference>
<sequence length="139" mass="14838">MGRMSKHECQAVNAGGGADAVRSGTRDPAADEDARNRAADIADRARARNIGRADELAAWASIGEQGELSSEQRGEAAEIAHQLAGSAGTFGYLAATDVAREVEKLFSEADGAESWTRLTECVRDLLRRLREPPELSALD</sequence>
<dbReference type="Gene3D" id="1.20.120.160">
    <property type="entry name" value="HPT domain"/>
    <property type="match status" value="1"/>
</dbReference>
<reference evidence="3" key="1">
    <citation type="journal article" date="2014" name="Int. J. Syst. Evol. Microbiol.">
        <title>Complete genome sequence of Corynebacterium casei LMG S-19264T (=DSM 44701T), isolated from a smear-ripened cheese.</title>
        <authorList>
            <consortium name="US DOE Joint Genome Institute (JGI-PGF)"/>
            <person name="Walter F."/>
            <person name="Albersmeier A."/>
            <person name="Kalinowski J."/>
            <person name="Ruckert C."/>
        </authorList>
    </citation>
    <scope>NUCLEOTIDE SEQUENCE</scope>
    <source>
        <strain evidence="3">CGMCC 4.7306</strain>
    </source>
</reference>
<dbReference type="Proteomes" id="UP000613840">
    <property type="component" value="Unassembled WGS sequence"/>
</dbReference>
<dbReference type="Pfam" id="PF01627">
    <property type="entry name" value="Hpt"/>
    <property type="match status" value="1"/>
</dbReference>
<feature type="domain" description="HPt" evidence="2">
    <location>
        <begin position="67"/>
        <end position="131"/>
    </location>
</feature>